<evidence type="ECO:0000259" key="1">
    <source>
        <dbReference type="Pfam" id="PF03358"/>
    </source>
</evidence>
<dbReference type="EMBL" id="FORI01000003">
    <property type="protein sequence ID" value="SFI61684.1"/>
    <property type="molecule type" value="Genomic_DNA"/>
</dbReference>
<dbReference type="Proteomes" id="UP000182737">
    <property type="component" value="Unassembled WGS sequence"/>
</dbReference>
<accession>A0A1I3JNE2</accession>
<keyword evidence="3" id="KW-1185">Reference proteome</keyword>
<dbReference type="InterPro" id="IPR029039">
    <property type="entry name" value="Flavoprotein-like_sf"/>
</dbReference>
<dbReference type="PANTHER" id="PTHR43741:SF4">
    <property type="entry name" value="FMN-DEPENDENT NADH:QUINONE OXIDOREDUCTASE"/>
    <property type="match status" value="1"/>
</dbReference>
<proteinExistence type="predicted"/>
<sequence>MKIVLINGVNHKGSTYHIARAVAEKAGGENSEIKEYFLPRDFGSFCLGCNQCFSVDKAKCPHYAALTPITNSLLDADLIILASPVYVYHATGAMKAFLDHYGYMWMAHRPEAVMFKKQAVCVSTAAGAGMKSTIKDMEDSLFFWGVAKTYKIGFAVKAVNWAGVTEKNKLKIERKVNAVAKSIRRNDGKIKPGFKTKAFFFLMHLLERNGWNKADVDYWHEKGWCGNKRPWK</sequence>
<dbReference type="GO" id="GO:0016491">
    <property type="term" value="F:oxidoreductase activity"/>
    <property type="evidence" value="ECO:0007669"/>
    <property type="project" value="InterPro"/>
</dbReference>
<dbReference type="InterPro" id="IPR005025">
    <property type="entry name" value="FMN_Rdtase-like_dom"/>
</dbReference>
<gene>
    <name evidence="2" type="ORF">SAMN04487775_103138</name>
</gene>
<dbReference type="SUPFAM" id="SSF52218">
    <property type="entry name" value="Flavoproteins"/>
    <property type="match status" value="1"/>
</dbReference>
<evidence type="ECO:0000313" key="2">
    <source>
        <dbReference type="EMBL" id="SFI61684.1"/>
    </source>
</evidence>
<name>A0A1I3JNE2_9SPIR</name>
<reference evidence="3" key="1">
    <citation type="submission" date="2016-10" db="EMBL/GenBank/DDBJ databases">
        <authorList>
            <person name="Varghese N."/>
            <person name="Submissions S."/>
        </authorList>
    </citation>
    <scope>NUCLEOTIDE SEQUENCE [LARGE SCALE GENOMIC DNA]</scope>
    <source>
        <strain evidence="3">XBD1002</strain>
    </source>
</reference>
<dbReference type="Pfam" id="PF03358">
    <property type="entry name" value="FMN_red"/>
    <property type="match status" value="1"/>
</dbReference>
<dbReference type="InterPro" id="IPR050104">
    <property type="entry name" value="FMN-dep_NADH:Q_OxRdtase_AzoR1"/>
</dbReference>
<protein>
    <submittedName>
        <fullName evidence="2">NADPH-dependent FMN reductase</fullName>
    </submittedName>
</protein>
<dbReference type="Gene3D" id="3.40.50.360">
    <property type="match status" value="1"/>
</dbReference>
<dbReference type="RefSeq" id="WP_074930983.1">
    <property type="nucleotide sequence ID" value="NZ_FORI01000003.1"/>
</dbReference>
<organism evidence="2 3">
    <name type="scientific">Treponema bryantii</name>
    <dbReference type="NCBI Taxonomy" id="163"/>
    <lineage>
        <taxon>Bacteria</taxon>
        <taxon>Pseudomonadati</taxon>
        <taxon>Spirochaetota</taxon>
        <taxon>Spirochaetia</taxon>
        <taxon>Spirochaetales</taxon>
        <taxon>Treponemataceae</taxon>
        <taxon>Treponema</taxon>
    </lineage>
</organism>
<dbReference type="OrthoDB" id="3789967at2"/>
<dbReference type="AlphaFoldDB" id="A0A1I3JNE2"/>
<evidence type="ECO:0000313" key="3">
    <source>
        <dbReference type="Proteomes" id="UP000182737"/>
    </source>
</evidence>
<dbReference type="PANTHER" id="PTHR43741">
    <property type="entry name" value="FMN-DEPENDENT NADH-AZOREDUCTASE 1"/>
    <property type="match status" value="1"/>
</dbReference>
<feature type="domain" description="NADPH-dependent FMN reductase-like" evidence="1">
    <location>
        <begin position="1"/>
        <end position="146"/>
    </location>
</feature>